<dbReference type="EMBL" id="FNOF01000025">
    <property type="protein sequence ID" value="SDX29316.1"/>
    <property type="molecule type" value="Genomic_DNA"/>
</dbReference>
<proteinExistence type="predicted"/>
<sequence>MQALPKSRLFRFVEQAFHLAPESCRPLLLEVLKTALHTPSAHRFTLPQSSEKHDWWKQFRELTIICLTHNLDRSL</sequence>
<reference evidence="1 2" key="1">
    <citation type="submission" date="2016-10" db="EMBL/GenBank/DDBJ databases">
        <authorList>
            <person name="de Groot N.N."/>
        </authorList>
    </citation>
    <scope>NUCLEOTIDE SEQUENCE [LARGE SCALE GENOMIC DNA]</scope>
    <source>
        <strain evidence="1 2">DSM 3756</strain>
    </source>
</reference>
<evidence type="ECO:0000313" key="1">
    <source>
        <dbReference type="EMBL" id="SDX29316.1"/>
    </source>
</evidence>
<dbReference type="AlphaFoldDB" id="A0A1H3AI09"/>
<evidence type="ECO:0000313" key="2">
    <source>
        <dbReference type="Proteomes" id="UP000182573"/>
    </source>
</evidence>
<organism evidence="1 2">
    <name type="scientific">Haloarcula vallismortis</name>
    <name type="common">Halobacterium vallismortis</name>
    <dbReference type="NCBI Taxonomy" id="28442"/>
    <lineage>
        <taxon>Archaea</taxon>
        <taxon>Methanobacteriati</taxon>
        <taxon>Methanobacteriota</taxon>
        <taxon>Stenosarchaea group</taxon>
        <taxon>Halobacteria</taxon>
        <taxon>Halobacteriales</taxon>
        <taxon>Haloarculaceae</taxon>
        <taxon>Haloarcula</taxon>
    </lineage>
</organism>
<accession>A0A1H3AI09</accession>
<gene>
    <name evidence="1" type="ORF">SAMN05443574_12519</name>
</gene>
<dbReference type="Proteomes" id="UP000182573">
    <property type="component" value="Unassembled WGS sequence"/>
</dbReference>
<name>A0A1H3AI09_HALVA</name>
<protein>
    <submittedName>
        <fullName evidence="1">Uncharacterized protein</fullName>
    </submittedName>
</protein>